<dbReference type="GO" id="GO:0016020">
    <property type="term" value="C:membrane"/>
    <property type="evidence" value="ECO:0007669"/>
    <property type="project" value="UniProtKB-SubCell"/>
</dbReference>
<dbReference type="GO" id="GO:0042147">
    <property type="term" value="P:retrograde transport, endosome to Golgi"/>
    <property type="evidence" value="ECO:0007669"/>
    <property type="project" value="InterPro"/>
</dbReference>
<evidence type="ECO:0000256" key="1">
    <source>
        <dbReference type="ARBA" id="ARBA00004287"/>
    </source>
</evidence>
<dbReference type="Gene3D" id="3.30.1520.10">
    <property type="entry name" value="Phox-like domain"/>
    <property type="match status" value="1"/>
</dbReference>
<dbReference type="PROSITE" id="PS50195">
    <property type="entry name" value="PX"/>
    <property type="match status" value="1"/>
</dbReference>
<dbReference type="AlphaFoldDB" id="G3AVG2"/>
<evidence type="ECO:0000256" key="4">
    <source>
        <dbReference type="ARBA" id="ARBA00014268"/>
    </source>
</evidence>
<dbReference type="SMART" id="SM00312">
    <property type="entry name" value="PX"/>
    <property type="match status" value="1"/>
</dbReference>
<dbReference type="PANTHER" id="PTHR47554">
    <property type="entry name" value="SORTING NEXIN MVP1"/>
    <property type="match status" value="1"/>
</dbReference>
<evidence type="ECO:0000259" key="11">
    <source>
        <dbReference type="PROSITE" id="PS50195"/>
    </source>
</evidence>
<reference evidence="12 13" key="1">
    <citation type="journal article" date="2011" name="Proc. Natl. Acad. Sci. U.S.A.">
        <title>Comparative genomics of xylose-fermenting fungi for enhanced biofuel production.</title>
        <authorList>
            <person name="Wohlbach D.J."/>
            <person name="Kuo A."/>
            <person name="Sato T.K."/>
            <person name="Potts K.M."/>
            <person name="Salamov A.A."/>
            <person name="LaButti K.M."/>
            <person name="Sun H."/>
            <person name="Clum A."/>
            <person name="Pangilinan J.L."/>
            <person name="Lindquist E.A."/>
            <person name="Lucas S."/>
            <person name="Lapidus A."/>
            <person name="Jin M."/>
            <person name="Gunawan C."/>
            <person name="Balan V."/>
            <person name="Dale B.E."/>
            <person name="Jeffries T.W."/>
            <person name="Zinkel R."/>
            <person name="Barry K.W."/>
            <person name="Grigoriev I.V."/>
            <person name="Gasch A.P."/>
        </authorList>
    </citation>
    <scope>NUCLEOTIDE SEQUENCE [LARGE SCALE GENOMIC DNA]</scope>
    <source>
        <strain evidence="13">NRRL Y-27907 / 11-Y1</strain>
    </source>
</reference>
<evidence type="ECO:0000256" key="2">
    <source>
        <dbReference type="ARBA" id="ARBA00004496"/>
    </source>
</evidence>
<dbReference type="KEGG" id="spaa:SPAPADRAFT_158723"/>
<evidence type="ECO:0000256" key="3">
    <source>
        <dbReference type="ARBA" id="ARBA00010883"/>
    </source>
</evidence>
<feature type="compositionally biased region" description="Acidic residues" evidence="10">
    <location>
        <begin position="107"/>
        <end position="119"/>
    </location>
</feature>
<dbReference type="InterPro" id="IPR028662">
    <property type="entry name" value="SNX8/Mvp1"/>
</dbReference>
<dbReference type="OrthoDB" id="10064318at2759"/>
<keyword evidence="7" id="KW-0653">Protein transport</keyword>
<evidence type="ECO:0000256" key="7">
    <source>
        <dbReference type="ARBA" id="ARBA00022927"/>
    </source>
</evidence>
<dbReference type="InterPro" id="IPR036871">
    <property type="entry name" value="PX_dom_sf"/>
</dbReference>
<comment type="similarity">
    <text evidence="3">Belongs to the sorting nexin family.</text>
</comment>
<evidence type="ECO:0000313" key="12">
    <source>
        <dbReference type="EMBL" id="EGW30180.1"/>
    </source>
</evidence>
<evidence type="ECO:0000256" key="5">
    <source>
        <dbReference type="ARBA" id="ARBA00022448"/>
    </source>
</evidence>
<dbReference type="FunFam" id="3.30.1520.10:FF:000042">
    <property type="entry name" value="Sorting nexin mvp1"/>
    <property type="match status" value="1"/>
</dbReference>
<dbReference type="HOGENOM" id="CLU_399000_0_0_1"/>
<evidence type="ECO:0000256" key="8">
    <source>
        <dbReference type="ARBA" id="ARBA00023136"/>
    </source>
</evidence>
<evidence type="ECO:0000256" key="6">
    <source>
        <dbReference type="ARBA" id="ARBA00022490"/>
    </source>
</evidence>
<keyword evidence="8" id="KW-0472">Membrane</keyword>
<dbReference type="PANTHER" id="PTHR47554:SF1">
    <property type="entry name" value="SORTING NEXIN MVP1"/>
    <property type="match status" value="1"/>
</dbReference>
<dbReference type="InterPro" id="IPR001683">
    <property type="entry name" value="PX_dom"/>
</dbReference>
<dbReference type="OMA" id="WEYAGAK"/>
<gene>
    <name evidence="12" type="ORF">SPAPADRAFT_158723</name>
</gene>
<sequence>MNYLSNYQKSRILDVAYDNQLMPVNIANNFYQILGLIALEIDVPGSADYVSLQFRLNNLPELPRKFVQSIIEENEDDEGGHFTDPLHAIGNSTDGGEWKRRNSGAAQDDDNDDDTDDPLLADHTSSHSLIDETEAEGLKPTGQSRTDSGNIIDSALIDNYVAEIRDKFKPLLEGNDQVRIKEVPEKEGIIFKHINYIITFESGGHSKKVIRRYSDFVWLLDFLLQKYPFRVIPGLPPKKFTVGSSPDSQFLQRRRRGLHRFLNQLIKHPVLSEEPVVQTFLSVPTDITTWKKQAKIDYSLEFKGEKIGPNFINVIWPKIGVEFLKNWKQAETNVNKLIEIWTKVVLLVERHEKRQQQISFDNGKFVEMLSKFRELDTNVYPNSNETLLHDNDIGNVNDSLGYISEYFNKSSQILIDESYSINTNILEKFKNYLDYLYSLQELFDRTKRLSINTIEQLEAKIRENETKFKKLSTEDADAKGADITKLRQIIINDKQEIFQQLNKDWLIKQCCFQEFVSFQETQFLIGELWIEWCKGRYRFEEKIVGLYDNLNREIINDMPTSR</sequence>
<evidence type="ECO:0000256" key="9">
    <source>
        <dbReference type="ARBA" id="ARBA00072009"/>
    </source>
</evidence>
<dbReference type="EMBL" id="GL996506">
    <property type="protein sequence ID" value="EGW30180.1"/>
    <property type="molecule type" value="Genomic_DNA"/>
</dbReference>
<feature type="region of interest" description="Disordered" evidence="10">
    <location>
        <begin position="76"/>
        <end position="149"/>
    </location>
</feature>
<dbReference type="InParanoid" id="G3AVG2"/>
<keyword evidence="13" id="KW-1185">Reference proteome</keyword>
<organism evidence="13">
    <name type="scientific">Spathaspora passalidarum (strain NRRL Y-27907 / 11-Y1)</name>
    <dbReference type="NCBI Taxonomy" id="619300"/>
    <lineage>
        <taxon>Eukaryota</taxon>
        <taxon>Fungi</taxon>
        <taxon>Dikarya</taxon>
        <taxon>Ascomycota</taxon>
        <taxon>Saccharomycotina</taxon>
        <taxon>Pichiomycetes</taxon>
        <taxon>Debaryomycetaceae</taxon>
        <taxon>Spathaspora</taxon>
    </lineage>
</organism>
<proteinExistence type="inferred from homology"/>
<dbReference type="eggNOG" id="KOG2273">
    <property type="taxonomic scope" value="Eukaryota"/>
</dbReference>
<dbReference type="CDD" id="cd07597">
    <property type="entry name" value="BAR_SNX8"/>
    <property type="match status" value="1"/>
</dbReference>
<dbReference type="Pfam" id="PF00787">
    <property type="entry name" value="PX"/>
    <property type="match status" value="1"/>
</dbReference>
<dbReference type="RefSeq" id="XP_007377946.1">
    <property type="nucleotide sequence ID" value="XM_007377884.1"/>
</dbReference>
<evidence type="ECO:0000256" key="10">
    <source>
        <dbReference type="SAM" id="MobiDB-lite"/>
    </source>
</evidence>
<dbReference type="GO" id="GO:0005768">
    <property type="term" value="C:endosome"/>
    <property type="evidence" value="ECO:0007669"/>
    <property type="project" value="TreeGrafter"/>
</dbReference>
<comment type="subcellular location">
    <subcellularLocation>
        <location evidence="2">Cytoplasm</location>
    </subcellularLocation>
    <subcellularLocation>
        <location evidence="1">Membrane</location>
        <topology evidence="1">Peripheral membrane protein</topology>
        <orientation evidence="1">Cytoplasmic side</orientation>
    </subcellularLocation>
</comment>
<evidence type="ECO:0000313" key="13">
    <source>
        <dbReference type="Proteomes" id="UP000000709"/>
    </source>
</evidence>
<dbReference type="GO" id="GO:0032266">
    <property type="term" value="F:phosphatidylinositol-3-phosphate binding"/>
    <property type="evidence" value="ECO:0007669"/>
    <property type="project" value="TreeGrafter"/>
</dbReference>
<dbReference type="CDD" id="cd06866">
    <property type="entry name" value="PX_SNX8_Mvp1p_like"/>
    <property type="match status" value="1"/>
</dbReference>
<name>G3AVG2_SPAPN</name>
<dbReference type="STRING" id="619300.G3AVG2"/>
<dbReference type="Pfam" id="PF19566">
    <property type="entry name" value="Snx8_BAR_dom"/>
    <property type="match status" value="1"/>
</dbReference>
<dbReference type="InterPro" id="IPR045734">
    <property type="entry name" value="Snx8_BAR_dom"/>
</dbReference>
<dbReference type="GO" id="GO:0006623">
    <property type="term" value="P:protein targeting to vacuole"/>
    <property type="evidence" value="ECO:0007669"/>
    <property type="project" value="TreeGrafter"/>
</dbReference>
<dbReference type="Proteomes" id="UP000000709">
    <property type="component" value="Unassembled WGS sequence"/>
</dbReference>
<dbReference type="FunCoup" id="G3AVG2">
    <property type="interactions" value="161"/>
</dbReference>
<keyword evidence="6" id="KW-0963">Cytoplasm</keyword>
<keyword evidence="5" id="KW-0813">Transport</keyword>
<feature type="domain" description="PX" evidence="11">
    <location>
        <begin position="174"/>
        <end position="287"/>
    </location>
</feature>
<dbReference type="InterPro" id="IPR035704">
    <property type="entry name" value="SNX8/Mvp1_PX"/>
</dbReference>
<dbReference type="GO" id="GO:0005829">
    <property type="term" value="C:cytosol"/>
    <property type="evidence" value="ECO:0007669"/>
    <property type="project" value="GOC"/>
</dbReference>
<protein>
    <recommendedName>
        <fullName evidence="4">Sorting nexin MVP1</fullName>
    </recommendedName>
    <alternativeName>
        <fullName evidence="9">Sorting nexin mvp1</fullName>
    </alternativeName>
</protein>
<dbReference type="GeneID" id="18871132"/>
<dbReference type="SUPFAM" id="SSF64268">
    <property type="entry name" value="PX domain"/>
    <property type="match status" value="1"/>
</dbReference>
<accession>G3AVG2</accession>